<comment type="caution">
    <text evidence="1">The sequence shown here is derived from an EMBL/GenBank/DDBJ whole genome shotgun (WGS) entry which is preliminary data.</text>
</comment>
<dbReference type="OrthoDB" id="5429770at2759"/>
<evidence type="ECO:0000313" key="2">
    <source>
        <dbReference type="Proteomes" id="UP001152300"/>
    </source>
</evidence>
<gene>
    <name evidence="1" type="ORF">OCU04_000387</name>
</gene>
<keyword evidence="2" id="KW-1185">Reference proteome</keyword>
<reference evidence="1" key="1">
    <citation type="submission" date="2022-11" db="EMBL/GenBank/DDBJ databases">
        <title>Genome Resource of Sclerotinia nivalis Strain SnTB1, a Plant Pathogen Isolated from American Ginseng.</title>
        <authorList>
            <person name="Fan S."/>
        </authorList>
    </citation>
    <scope>NUCLEOTIDE SEQUENCE</scope>
    <source>
        <strain evidence="1">SnTB1</strain>
    </source>
</reference>
<organism evidence="1 2">
    <name type="scientific">Sclerotinia nivalis</name>
    <dbReference type="NCBI Taxonomy" id="352851"/>
    <lineage>
        <taxon>Eukaryota</taxon>
        <taxon>Fungi</taxon>
        <taxon>Dikarya</taxon>
        <taxon>Ascomycota</taxon>
        <taxon>Pezizomycotina</taxon>
        <taxon>Leotiomycetes</taxon>
        <taxon>Helotiales</taxon>
        <taxon>Sclerotiniaceae</taxon>
        <taxon>Sclerotinia</taxon>
    </lineage>
</organism>
<protein>
    <submittedName>
        <fullName evidence="1">Uncharacterized protein</fullName>
    </submittedName>
</protein>
<dbReference type="Proteomes" id="UP001152300">
    <property type="component" value="Unassembled WGS sequence"/>
</dbReference>
<sequence length="116" mass="13038">MHRVIRILLNTFMISHYPASLTLDQYLVSTRSIKTSVQDICGFSAPSLNCKDTTRQRLPASDSNQLSTTRDHTSSHELYCCALSFSLYVAGPSNATFGARPEVIEQIFHMGDHFRI</sequence>
<name>A0A9X0AX09_9HELO</name>
<dbReference type="AlphaFoldDB" id="A0A9X0AX09"/>
<proteinExistence type="predicted"/>
<accession>A0A9X0AX09</accession>
<dbReference type="EMBL" id="JAPEIS010000001">
    <property type="protein sequence ID" value="KAJ8069983.1"/>
    <property type="molecule type" value="Genomic_DNA"/>
</dbReference>
<evidence type="ECO:0000313" key="1">
    <source>
        <dbReference type="EMBL" id="KAJ8069983.1"/>
    </source>
</evidence>